<gene>
    <name evidence="3" type="ORF">HZI73_24675</name>
</gene>
<keyword evidence="3" id="KW-0012">Acyltransferase</keyword>
<dbReference type="RefSeq" id="WP_212695997.1">
    <property type="nucleotide sequence ID" value="NZ_CP058649.1"/>
</dbReference>
<keyword evidence="4" id="KW-1185">Reference proteome</keyword>
<reference evidence="3" key="1">
    <citation type="submission" date="2020-07" db="EMBL/GenBank/DDBJ databases">
        <title>Vallitalea pronyensis genome.</title>
        <authorList>
            <person name="Postec A."/>
        </authorList>
    </citation>
    <scope>NUCLEOTIDE SEQUENCE</scope>
    <source>
        <strain evidence="3">FatNI3</strain>
    </source>
</reference>
<protein>
    <submittedName>
        <fullName evidence="3">Acyltransferase family protein</fullName>
    </submittedName>
</protein>
<dbReference type="InterPro" id="IPR002656">
    <property type="entry name" value="Acyl_transf_3_dom"/>
</dbReference>
<dbReference type="KEGG" id="vpy:HZI73_24675"/>
<keyword evidence="1" id="KW-0472">Membrane</keyword>
<evidence type="ECO:0000313" key="3">
    <source>
        <dbReference type="EMBL" id="QUI25297.1"/>
    </source>
</evidence>
<dbReference type="PANTHER" id="PTHR36927:SF4">
    <property type="entry name" value="BLR5718 PROTEIN"/>
    <property type="match status" value="1"/>
</dbReference>
<feature type="transmembrane region" description="Helical" evidence="1">
    <location>
        <begin position="139"/>
        <end position="159"/>
    </location>
</feature>
<feature type="transmembrane region" description="Helical" evidence="1">
    <location>
        <begin position="95"/>
        <end position="114"/>
    </location>
</feature>
<feature type="transmembrane region" description="Helical" evidence="1">
    <location>
        <begin position="12"/>
        <end position="39"/>
    </location>
</feature>
<feature type="transmembrane region" description="Helical" evidence="1">
    <location>
        <begin position="280"/>
        <end position="300"/>
    </location>
</feature>
<evidence type="ECO:0000259" key="2">
    <source>
        <dbReference type="Pfam" id="PF01757"/>
    </source>
</evidence>
<accession>A0A8J8MPR1</accession>
<feature type="transmembrane region" description="Helical" evidence="1">
    <location>
        <begin position="180"/>
        <end position="197"/>
    </location>
</feature>
<dbReference type="AlphaFoldDB" id="A0A8J8MPR1"/>
<feature type="transmembrane region" description="Helical" evidence="1">
    <location>
        <begin position="320"/>
        <end position="342"/>
    </location>
</feature>
<dbReference type="Pfam" id="PF01757">
    <property type="entry name" value="Acyl_transf_3"/>
    <property type="match status" value="1"/>
</dbReference>
<dbReference type="PANTHER" id="PTHR36927">
    <property type="entry name" value="BLR4337 PROTEIN"/>
    <property type="match status" value="1"/>
</dbReference>
<keyword evidence="3" id="KW-0808">Transferase</keyword>
<feature type="transmembrane region" description="Helical" evidence="1">
    <location>
        <begin position="242"/>
        <end position="260"/>
    </location>
</feature>
<dbReference type="GO" id="GO:0016747">
    <property type="term" value="F:acyltransferase activity, transferring groups other than amino-acyl groups"/>
    <property type="evidence" value="ECO:0007669"/>
    <property type="project" value="InterPro"/>
</dbReference>
<dbReference type="EMBL" id="CP058649">
    <property type="protein sequence ID" value="QUI25297.1"/>
    <property type="molecule type" value="Genomic_DNA"/>
</dbReference>
<keyword evidence="1" id="KW-0812">Transmembrane</keyword>
<feature type="transmembrane region" description="Helical" evidence="1">
    <location>
        <begin position="203"/>
        <end position="221"/>
    </location>
</feature>
<feature type="transmembrane region" description="Helical" evidence="1">
    <location>
        <begin position="348"/>
        <end position="366"/>
    </location>
</feature>
<proteinExistence type="predicted"/>
<feature type="domain" description="Acyltransferase 3" evidence="2">
    <location>
        <begin position="8"/>
        <end position="363"/>
    </location>
</feature>
<dbReference type="InterPro" id="IPR050623">
    <property type="entry name" value="Glucan_succinyl_AcylTrfase"/>
</dbReference>
<evidence type="ECO:0000256" key="1">
    <source>
        <dbReference type="SAM" id="Phobius"/>
    </source>
</evidence>
<dbReference type="Proteomes" id="UP000683246">
    <property type="component" value="Chromosome"/>
</dbReference>
<organism evidence="3 4">
    <name type="scientific">Vallitalea pronyensis</name>
    <dbReference type="NCBI Taxonomy" id="1348613"/>
    <lineage>
        <taxon>Bacteria</taxon>
        <taxon>Bacillati</taxon>
        <taxon>Bacillota</taxon>
        <taxon>Clostridia</taxon>
        <taxon>Lachnospirales</taxon>
        <taxon>Vallitaleaceae</taxon>
        <taxon>Vallitalea</taxon>
    </lineage>
</organism>
<sequence>MTKRNRYLYVDNLRLAMIMLVVMVHLAVTYSGIGGWYYYEARDLNNVSQLIFLFFGSFTQSYFMGFLFLLAGYFVPYAYNKKGFVNFIKGRLFRLGLPTLLYMLIIHPLTISIITEKFKMNDYVNYVLTLDFVGGSGPLWFALALLIFSMIYAFTRIIMDNLRRNSGIKAEKKIPHTKQIVSLIVIISIGAFLIRLIQPIDTSILNMQLCYFAQYIVLFLIGIKAYRYNWFEKIQYLKGIKWLKAAMTIGVVFWIGVLVLGGALRGELDVFKGGLHWQSLAYAIWESFTGVSMSIGLIALFKEKFNLQNRLLSVLSDNAFAVYVFHAPIIVFITFSLRGIYIEPLLKFVLTSLICLPTCFLVAFILKKMPMLNKII</sequence>
<name>A0A8J8MPR1_9FIRM</name>
<feature type="transmembrane region" description="Helical" evidence="1">
    <location>
        <begin position="51"/>
        <end position="75"/>
    </location>
</feature>
<evidence type="ECO:0000313" key="4">
    <source>
        <dbReference type="Proteomes" id="UP000683246"/>
    </source>
</evidence>
<keyword evidence="1" id="KW-1133">Transmembrane helix</keyword>